<evidence type="ECO:0000256" key="2">
    <source>
        <dbReference type="ARBA" id="ARBA00022695"/>
    </source>
</evidence>
<comment type="catalytic activity">
    <reaction evidence="6">
        <text>L-threonyl-[protein] + ATP = 3-O-(5'-adenylyl)-L-threonyl-[protein] + diphosphate</text>
        <dbReference type="Rhea" id="RHEA:54292"/>
        <dbReference type="Rhea" id="RHEA-COMP:11060"/>
        <dbReference type="Rhea" id="RHEA-COMP:13847"/>
        <dbReference type="ChEBI" id="CHEBI:30013"/>
        <dbReference type="ChEBI" id="CHEBI:30616"/>
        <dbReference type="ChEBI" id="CHEBI:33019"/>
        <dbReference type="ChEBI" id="CHEBI:138113"/>
        <dbReference type="EC" id="2.7.7.108"/>
    </reaction>
</comment>
<dbReference type="GO" id="GO:0005524">
    <property type="term" value="F:ATP binding"/>
    <property type="evidence" value="ECO:0007669"/>
    <property type="project" value="UniProtKB-KW"/>
</dbReference>
<gene>
    <name evidence="8" type="ORF">H1191_00060</name>
</gene>
<evidence type="ECO:0000256" key="3">
    <source>
        <dbReference type="ARBA" id="ARBA00022741"/>
    </source>
</evidence>
<dbReference type="AlphaFoldDB" id="A0A7W2A6M4"/>
<dbReference type="GO" id="GO:0070733">
    <property type="term" value="F:AMPylase activity"/>
    <property type="evidence" value="ECO:0007669"/>
    <property type="project" value="UniProtKB-EC"/>
</dbReference>
<dbReference type="RefSeq" id="WP_181749951.1">
    <property type="nucleotide sequence ID" value="NZ_JACEIQ010000001.1"/>
</dbReference>
<keyword evidence="2" id="KW-0548">Nucleotidyltransferase</keyword>
<sequence>MEETTDVYPGTTVLRNKLDIRDQKKLEKWERLMTAKRLAQLIKKPLSGSFDLAHLQKIHWYLFQDVYEWAGQIRKVVISKPPIFFVCHT</sequence>
<evidence type="ECO:0000256" key="6">
    <source>
        <dbReference type="ARBA" id="ARBA00047939"/>
    </source>
</evidence>
<dbReference type="PANTHER" id="PTHR39560:SF1">
    <property type="entry name" value="PROTEIN ADENYLYLTRANSFERASE FIC-RELATED"/>
    <property type="match status" value="1"/>
</dbReference>
<reference evidence="8 9" key="1">
    <citation type="submission" date="2020-07" db="EMBL/GenBank/DDBJ databases">
        <authorList>
            <person name="Feng H."/>
        </authorList>
    </citation>
    <scope>NUCLEOTIDE SEQUENCE [LARGE SCALE GENOMIC DNA]</scope>
    <source>
        <strain evidence="9">s-10</strain>
    </source>
</reference>
<evidence type="ECO:0000313" key="9">
    <source>
        <dbReference type="Proteomes" id="UP000535491"/>
    </source>
</evidence>
<dbReference type="SUPFAM" id="SSF140931">
    <property type="entry name" value="Fic-like"/>
    <property type="match status" value="1"/>
</dbReference>
<keyword evidence="4" id="KW-0067">ATP-binding</keyword>
<name>A0A7W2A6M4_9BACL</name>
<evidence type="ECO:0000313" key="8">
    <source>
        <dbReference type="EMBL" id="MBA4492710.1"/>
    </source>
</evidence>
<keyword evidence="1" id="KW-0808">Transferase</keyword>
<evidence type="ECO:0000256" key="5">
    <source>
        <dbReference type="ARBA" id="ARBA00034531"/>
    </source>
</evidence>
<evidence type="ECO:0000256" key="7">
    <source>
        <dbReference type="ARBA" id="ARBA00048696"/>
    </source>
</evidence>
<dbReference type="Gene3D" id="1.10.3290.10">
    <property type="entry name" value="Fido-like domain"/>
    <property type="match status" value="1"/>
</dbReference>
<proteinExistence type="predicted"/>
<comment type="catalytic activity">
    <reaction evidence="7">
        <text>L-tyrosyl-[protein] + ATP = O-(5'-adenylyl)-L-tyrosyl-[protein] + diphosphate</text>
        <dbReference type="Rhea" id="RHEA:54288"/>
        <dbReference type="Rhea" id="RHEA-COMP:10136"/>
        <dbReference type="Rhea" id="RHEA-COMP:13846"/>
        <dbReference type="ChEBI" id="CHEBI:30616"/>
        <dbReference type="ChEBI" id="CHEBI:33019"/>
        <dbReference type="ChEBI" id="CHEBI:46858"/>
        <dbReference type="ChEBI" id="CHEBI:83624"/>
        <dbReference type="EC" id="2.7.7.108"/>
    </reaction>
</comment>
<evidence type="ECO:0000256" key="4">
    <source>
        <dbReference type="ARBA" id="ARBA00022840"/>
    </source>
</evidence>
<keyword evidence="3" id="KW-0547">Nucleotide-binding</keyword>
<comment type="caution">
    <text evidence="8">The sequence shown here is derived from an EMBL/GenBank/DDBJ whole genome shotgun (WGS) entry which is preliminary data.</text>
</comment>
<dbReference type="EMBL" id="JACEIQ010000001">
    <property type="protein sequence ID" value="MBA4492710.1"/>
    <property type="molecule type" value="Genomic_DNA"/>
</dbReference>
<accession>A0A7W2A6M4</accession>
<dbReference type="InterPro" id="IPR036597">
    <property type="entry name" value="Fido-like_dom_sf"/>
</dbReference>
<dbReference type="GO" id="GO:0051302">
    <property type="term" value="P:regulation of cell division"/>
    <property type="evidence" value="ECO:0007669"/>
    <property type="project" value="TreeGrafter"/>
</dbReference>
<keyword evidence="9" id="KW-1185">Reference proteome</keyword>
<organism evidence="8 9">
    <name type="scientific">Paenactinomyces guangxiensis</name>
    <dbReference type="NCBI Taxonomy" id="1490290"/>
    <lineage>
        <taxon>Bacteria</taxon>
        <taxon>Bacillati</taxon>
        <taxon>Bacillota</taxon>
        <taxon>Bacilli</taxon>
        <taxon>Bacillales</taxon>
        <taxon>Thermoactinomycetaceae</taxon>
        <taxon>Paenactinomyces</taxon>
    </lineage>
</organism>
<dbReference type="Proteomes" id="UP000535491">
    <property type="component" value="Unassembled WGS sequence"/>
</dbReference>
<protein>
    <recommendedName>
        <fullName evidence="5">protein adenylyltransferase</fullName>
        <ecNumber evidence="5">2.7.7.108</ecNumber>
    </recommendedName>
</protein>
<evidence type="ECO:0000256" key="1">
    <source>
        <dbReference type="ARBA" id="ARBA00022679"/>
    </source>
</evidence>
<dbReference type="EC" id="2.7.7.108" evidence="5"/>
<dbReference type="PANTHER" id="PTHR39560">
    <property type="entry name" value="PROTEIN ADENYLYLTRANSFERASE FIC-RELATED"/>
    <property type="match status" value="1"/>
</dbReference>